<comment type="function">
    <text evidence="6">Plays an essential role in the assembly of succinate dehydrogenase (SDH), an enzyme complex (also referred to as respiratory complex II) that is a component of both the tricarboxylic acid (TCA) cycle and the mitochondrial electron transport chain, and which couples the oxidation of succinate to fumarate with the reduction of ubiquinone (coenzyme Q) to ubiquinol. Promotes maturation of the iron-sulfur protein subunit of the SDH catalytic dimer, protecting it from the deleterious effects of oxidants. May act together with SDHAF1.</text>
</comment>
<keyword evidence="4 6" id="KW-0496">Mitochondrion</keyword>
<dbReference type="GO" id="GO:0005759">
    <property type="term" value="C:mitochondrial matrix"/>
    <property type="evidence" value="ECO:0007669"/>
    <property type="project" value="UniProtKB-SubCell"/>
</dbReference>
<keyword evidence="5 6" id="KW-0143">Chaperone</keyword>
<dbReference type="AlphaFoldDB" id="A0A0F7UBZ2"/>
<organism evidence="9">
    <name type="scientific">Neospora caninum (strain Liverpool)</name>
    <dbReference type="NCBI Taxonomy" id="572307"/>
    <lineage>
        <taxon>Eukaryota</taxon>
        <taxon>Sar</taxon>
        <taxon>Alveolata</taxon>
        <taxon>Apicomplexa</taxon>
        <taxon>Conoidasida</taxon>
        <taxon>Coccidia</taxon>
        <taxon>Eucoccidiorida</taxon>
        <taxon>Eimeriorina</taxon>
        <taxon>Sarcocystidae</taxon>
        <taxon>Neospora</taxon>
    </lineage>
</organism>
<feature type="domain" description="Complex 1 LYR protein" evidence="8">
    <location>
        <begin position="19"/>
        <end position="57"/>
    </location>
</feature>
<feature type="compositionally biased region" description="Low complexity" evidence="7">
    <location>
        <begin position="105"/>
        <end position="116"/>
    </location>
</feature>
<dbReference type="PANTHER" id="PTHR13137:SF6">
    <property type="entry name" value="SUCCINATE DEHYDROGENASE ASSEMBLY FACTOR 3, MITOCHONDRIAL"/>
    <property type="match status" value="1"/>
</dbReference>
<evidence type="ECO:0000256" key="3">
    <source>
        <dbReference type="ARBA" id="ARBA00022946"/>
    </source>
</evidence>
<evidence type="ECO:0000256" key="2">
    <source>
        <dbReference type="ARBA" id="ARBA00006020"/>
    </source>
</evidence>
<dbReference type="EMBL" id="LN714481">
    <property type="protein sequence ID" value="CEL66145.1"/>
    <property type="molecule type" value="Genomic_DNA"/>
</dbReference>
<evidence type="ECO:0000256" key="7">
    <source>
        <dbReference type="SAM" id="MobiDB-lite"/>
    </source>
</evidence>
<feature type="compositionally biased region" description="Polar residues" evidence="7">
    <location>
        <begin position="89"/>
        <end position="99"/>
    </location>
</feature>
<comment type="subunit">
    <text evidence="6">Interacts with the iron-sulfur protein subunit within the SDH catalytic dimer.</text>
</comment>
<name>A0A0F7UBZ2_NEOCL</name>
<dbReference type="Pfam" id="PF05347">
    <property type="entry name" value="Complex1_LYR"/>
    <property type="match status" value="1"/>
</dbReference>
<dbReference type="GO" id="GO:0005758">
    <property type="term" value="C:mitochondrial intermembrane space"/>
    <property type="evidence" value="ECO:0007669"/>
    <property type="project" value="TreeGrafter"/>
</dbReference>
<dbReference type="PANTHER" id="PTHR13137">
    <property type="entry name" value="DC11 ACN9 HOMOLOG"/>
    <property type="match status" value="1"/>
</dbReference>
<accession>A0A0F7UBZ2</accession>
<evidence type="ECO:0000256" key="5">
    <source>
        <dbReference type="ARBA" id="ARBA00023186"/>
    </source>
</evidence>
<evidence type="ECO:0000313" key="9">
    <source>
        <dbReference type="EMBL" id="CEL66145.1"/>
    </source>
</evidence>
<protein>
    <recommendedName>
        <fullName evidence="6">Succinate dehydrogenase assembly factor 3</fullName>
        <shortName evidence="6">SDH assembly factor 3</shortName>
        <shortName evidence="6">SDHAF3</shortName>
    </recommendedName>
</protein>
<evidence type="ECO:0000256" key="1">
    <source>
        <dbReference type="ARBA" id="ARBA00004305"/>
    </source>
</evidence>
<keyword evidence="3" id="KW-0809">Transit peptide</keyword>
<evidence type="ECO:0000256" key="6">
    <source>
        <dbReference type="RuleBase" id="RU368039"/>
    </source>
</evidence>
<comment type="similarity">
    <text evidence="2 6">Belongs to the complex I LYR family. SDHAF3 subfamily.</text>
</comment>
<comment type="subcellular location">
    <subcellularLocation>
        <location evidence="1 6">Mitochondrion matrix</location>
    </subcellularLocation>
</comment>
<dbReference type="InterPro" id="IPR008381">
    <property type="entry name" value="SDHAF3/Sdh7"/>
</dbReference>
<evidence type="ECO:0000259" key="8">
    <source>
        <dbReference type="Pfam" id="PF05347"/>
    </source>
</evidence>
<dbReference type="GO" id="GO:0034553">
    <property type="term" value="P:mitochondrial respiratory chain complex II assembly"/>
    <property type="evidence" value="ECO:0007669"/>
    <property type="project" value="UniProtKB-UniRule"/>
</dbReference>
<dbReference type="InterPro" id="IPR008011">
    <property type="entry name" value="Complex1_LYR_dom"/>
</dbReference>
<gene>
    <name evidence="9" type="ORF">BN1204_019675</name>
</gene>
<reference evidence="9" key="1">
    <citation type="journal article" date="2015" name="PLoS ONE">
        <title>Comprehensive Evaluation of Toxoplasma gondii VEG and Neospora caninum LIV Genomes with Tachyzoite Stage Transcriptome and Proteome Defines Novel Transcript Features.</title>
        <authorList>
            <person name="Ramaprasad A."/>
            <person name="Mourier T."/>
            <person name="Naeem R."/>
            <person name="Malas T.B."/>
            <person name="Moussa E."/>
            <person name="Panigrahi A."/>
            <person name="Vermont S.J."/>
            <person name="Otto T.D."/>
            <person name="Wastling J."/>
            <person name="Pain A."/>
        </authorList>
    </citation>
    <scope>NUCLEOTIDE SEQUENCE</scope>
    <source>
        <strain evidence="9">Liverpool</strain>
    </source>
</reference>
<feature type="region of interest" description="Disordered" evidence="7">
    <location>
        <begin position="69"/>
        <end position="148"/>
    </location>
</feature>
<proteinExistence type="inferred from homology"/>
<dbReference type="GO" id="GO:0006105">
    <property type="term" value="P:succinate metabolic process"/>
    <property type="evidence" value="ECO:0007669"/>
    <property type="project" value="TreeGrafter"/>
</dbReference>
<sequence length="236" mass="25361">MASHVLVPLYDRLQAQLGEAVQLYRRVLRAHRTHLGATPMRQLADKFARAEFRAHLAAASEAATHISTASAGCKHTEDPDVPPGFPTTGEASESVQSDGGSPGCPSASAIAAFPPFGGSGSVTRSGDAAQETLSGERGDPQSANEPTGNAAALHAHQASGAREVAEAENVSKQLDLFTDAWREYLAFADKRGLRLGRHLRPAQRQLLSEDQKQQLQSIKDAHRLFREQSHKADELQ</sequence>
<evidence type="ECO:0000256" key="4">
    <source>
        <dbReference type="ARBA" id="ARBA00023128"/>
    </source>
</evidence>